<reference evidence="1 2" key="2">
    <citation type="submission" date="2019-08" db="EMBL/GenBank/DDBJ databases">
        <title>Amycolatopsis acidicola sp. nov., isolated from peat swamp forest soil.</title>
        <authorList>
            <person name="Srisuk N."/>
        </authorList>
    </citation>
    <scope>NUCLEOTIDE SEQUENCE [LARGE SCALE GENOMIC DNA]</scope>
    <source>
        <strain evidence="1 2">TBRC 6029</strain>
    </source>
</reference>
<proteinExistence type="predicted"/>
<comment type="caution">
    <text evidence="1">The sequence shown here is derived from an EMBL/GenBank/DDBJ whole genome shotgun (WGS) entry which is preliminary data.</text>
</comment>
<evidence type="ECO:0000313" key="1">
    <source>
        <dbReference type="EMBL" id="TVT56699.1"/>
    </source>
</evidence>
<dbReference type="SUPFAM" id="SSF55961">
    <property type="entry name" value="Bet v1-like"/>
    <property type="match status" value="1"/>
</dbReference>
<dbReference type="PANTHER" id="PTHR39332">
    <property type="entry name" value="BLL4707 PROTEIN"/>
    <property type="match status" value="1"/>
</dbReference>
<organism evidence="1 2">
    <name type="scientific">Amycolatopsis rhizosphaerae</name>
    <dbReference type="NCBI Taxonomy" id="2053003"/>
    <lineage>
        <taxon>Bacteria</taxon>
        <taxon>Bacillati</taxon>
        <taxon>Actinomycetota</taxon>
        <taxon>Actinomycetes</taxon>
        <taxon>Pseudonocardiales</taxon>
        <taxon>Pseudonocardiaceae</taxon>
        <taxon>Amycolatopsis</taxon>
    </lineage>
</organism>
<dbReference type="AlphaFoldDB" id="A0A558D6Q7"/>
<gene>
    <name evidence="1" type="ORF">FNH05_08075</name>
</gene>
<dbReference type="CDD" id="cd07821">
    <property type="entry name" value="PYR_PYL_RCAR_like"/>
    <property type="match status" value="1"/>
</dbReference>
<name>A0A558D6Q7_9PSEU</name>
<sequence>MPETFASAVIPSESAQAWRVVRDFGGLADWQPAVARSELRGAGPSDRVGAVRSLRMADGATVVETLVELDDDRMSLTYDIVDSPYSVHFYRATMHVFPVTSTGEAFVAWSVVFDCDPAHADDRELCRRS</sequence>
<dbReference type="PANTHER" id="PTHR39332:SF7">
    <property type="entry name" value="SRPBCC FAMILY PROTEIN"/>
    <property type="match status" value="1"/>
</dbReference>
<keyword evidence="2" id="KW-1185">Reference proteome</keyword>
<dbReference type="OrthoDB" id="6024794at2"/>
<reference evidence="1 2" key="1">
    <citation type="submission" date="2019-07" db="EMBL/GenBank/DDBJ databases">
        <authorList>
            <person name="Duangmal K."/>
            <person name="Teo W.F.A."/>
        </authorList>
    </citation>
    <scope>NUCLEOTIDE SEQUENCE [LARGE SCALE GENOMIC DNA]</scope>
    <source>
        <strain evidence="1 2">TBRC 6029</strain>
    </source>
</reference>
<dbReference type="Pfam" id="PF10604">
    <property type="entry name" value="Polyketide_cyc2"/>
    <property type="match status" value="1"/>
</dbReference>
<accession>A0A558D6Q7</accession>
<protein>
    <submittedName>
        <fullName evidence="1">SRPBCC family protein</fullName>
    </submittedName>
</protein>
<dbReference type="InterPro" id="IPR023393">
    <property type="entry name" value="START-like_dom_sf"/>
</dbReference>
<dbReference type="InterPro" id="IPR019587">
    <property type="entry name" value="Polyketide_cyclase/dehydratase"/>
</dbReference>
<dbReference type="Proteomes" id="UP000320011">
    <property type="component" value="Unassembled WGS sequence"/>
</dbReference>
<evidence type="ECO:0000313" key="2">
    <source>
        <dbReference type="Proteomes" id="UP000320011"/>
    </source>
</evidence>
<dbReference type="EMBL" id="VJWX01000050">
    <property type="protein sequence ID" value="TVT56699.1"/>
    <property type="molecule type" value="Genomic_DNA"/>
</dbReference>
<dbReference type="RefSeq" id="WP_144586702.1">
    <property type="nucleotide sequence ID" value="NZ_VJWX01000050.1"/>
</dbReference>
<dbReference type="Gene3D" id="3.30.530.20">
    <property type="match status" value="1"/>
</dbReference>